<dbReference type="GO" id="GO:0003682">
    <property type="term" value="F:chromatin binding"/>
    <property type="evidence" value="ECO:0007669"/>
    <property type="project" value="InterPro"/>
</dbReference>
<feature type="non-terminal residue" evidence="2">
    <location>
        <position position="486"/>
    </location>
</feature>
<organism evidence="2 3">
    <name type="scientific">Trifolium subterraneum</name>
    <name type="common">Subterranean clover</name>
    <dbReference type="NCBI Taxonomy" id="3900"/>
    <lineage>
        <taxon>Eukaryota</taxon>
        <taxon>Viridiplantae</taxon>
        <taxon>Streptophyta</taxon>
        <taxon>Embryophyta</taxon>
        <taxon>Tracheophyta</taxon>
        <taxon>Spermatophyta</taxon>
        <taxon>Magnoliopsida</taxon>
        <taxon>eudicotyledons</taxon>
        <taxon>Gunneridae</taxon>
        <taxon>Pentapetalae</taxon>
        <taxon>rosids</taxon>
        <taxon>fabids</taxon>
        <taxon>Fabales</taxon>
        <taxon>Fabaceae</taxon>
        <taxon>Papilionoideae</taxon>
        <taxon>50 kb inversion clade</taxon>
        <taxon>NPAAA clade</taxon>
        <taxon>Hologalegina</taxon>
        <taxon>IRL clade</taxon>
        <taxon>Trifolieae</taxon>
        <taxon>Trifolium</taxon>
    </lineage>
</organism>
<protein>
    <recommendedName>
        <fullName evidence="4">TSL-kinase interacting protein 1</fullName>
    </recommendedName>
</protein>
<feature type="compositionally biased region" description="Basic and acidic residues" evidence="1">
    <location>
        <begin position="35"/>
        <end position="44"/>
    </location>
</feature>
<feature type="compositionally biased region" description="Basic and acidic residues" evidence="1">
    <location>
        <begin position="1"/>
        <end position="15"/>
    </location>
</feature>
<name>A0A2Z6MU74_TRISU</name>
<evidence type="ECO:0008006" key="4">
    <source>
        <dbReference type="Google" id="ProtNLM"/>
    </source>
</evidence>
<sequence>MKAGRSKDNKADKASRKSGLKIGSNGVKNSSKKTKQLDHKARGCSEELLSDKENQHFPLKEPVGLCQEHPSDDTFLTKLREVLEVDLHPGQTLSSSAKIKLQLFPVNEVIRRGLEKDGHNPYLELTLSGRKKISSVLRHIEKKWGSSSIAKGEPMLFPYNRLKNPSDRRRWTINDSDTTAAAVYAAVGNPAIFRLKYGWFSIQEPTPFGISSMLIPRGSGVQSGGTETGGNANLESLCDERVKTEATAEYKATDMGNITSEIVAQEMDNESADPLDNEPKESCSLQPPSMQWVDSLDNISIGGLLSEASLMGKFDSKLFGSNATNQTSHLISDSLDAFIASRISHPPVSTPSAGALHTSIFDADETCHGFALQKLSSPADVQTTSGTKTDYSVANNQGVSSNSLKLPCTDKVNDQDGFSQNPLSEKTQTDSLLSSHLFDGERSLGLTGIKWNDSLGPFDLGMPAKKCIGGDSVSIELLAVEILETR</sequence>
<feature type="region of interest" description="Disordered" evidence="1">
    <location>
        <begin position="1"/>
        <end position="44"/>
    </location>
</feature>
<dbReference type="OrthoDB" id="745018at2759"/>
<dbReference type="Proteomes" id="UP000242715">
    <property type="component" value="Unassembled WGS sequence"/>
</dbReference>
<evidence type="ECO:0000313" key="3">
    <source>
        <dbReference type="Proteomes" id="UP000242715"/>
    </source>
</evidence>
<dbReference type="InterPro" id="IPR055315">
    <property type="entry name" value="Cramped-like"/>
</dbReference>
<proteinExistence type="predicted"/>
<reference evidence="3" key="1">
    <citation type="journal article" date="2017" name="Front. Plant Sci.">
        <title>Climate Clever Clovers: New Paradigm to Reduce the Environmental Footprint of Ruminants by Breeding Low Methanogenic Forages Utilizing Haplotype Variation.</title>
        <authorList>
            <person name="Kaur P."/>
            <person name="Appels R."/>
            <person name="Bayer P.E."/>
            <person name="Keeble-Gagnere G."/>
            <person name="Wang J."/>
            <person name="Hirakawa H."/>
            <person name="Shirasawa K."/>
            <person name="Vercoe P."/>
            <person name="Stefanova K."/>
            <person name="Durmic Z."/>
            <person name="Nichols P."/>
            <person name="Revell C."/>
            <person name="Isobe S.N."/>
            <person name="Edwards D."/>
            <person name="Erskine W."/>
        </authorList>
    </citation>
    <scope>NUCLEOTIDE SEQUENCE [LARGE SCALE GENOMIC DNA]</scope>
    <source>
        <strain evidence="3">cv. Daliak</strain>
    </source>
</reference>
<dbReference type="GO" id="GO:0005634">
    <property type="term" value="C:nucleus"/>
    <property type="evidence" value="ECO:0007669"/>
    <property type="project" value="TreeGrafter"/>
</dbReference>
<dbReference type="EMBL" id="DF973203">
    <property type="protein sequence ID" value="GAU19685.1"/>
    <property type="molecule type" value="Genomic_DNA"/>
</dbReference>
<gene>
    <name evidence="2" type="ORF">TSUD_78100</name>
</gene>
<dbReference type="PANTHER" id="PTHR21677:SF4">
    <property type="entry name" value="TSL-KINASE INTERACTING-LIKE PROTEIN"/>
    <property type="match status" value="1"/>
</dbReference>
<dbReference type="PANTHER" id="PTHR21677">
    <property type="entry name" value="CRAMPED PROTEIN"/>
    <property type="match status" value="1"/>
</dbReference>
<evidence type="ECO:0000256" key="1">
    <source>
        <dbReference type="SAM" id="MobiDB-lite"/>
    </source>
</evidence>
<dbReference type="GO" id="GO:0007389">
    <property type="term" value="P:pattern specification process"/>
    <property type="evidence" value="ECO:0007669"/>
    <property type="project" value="TreeGrafter"/>
</dbReference>
<accession>A0A2Z6MU74</accession>
<dbReference type="AlphaFoldDB" id="A0A2Z6MU74"/>
<keyword evidence="3" id="KW-1185">Reference proteome</keyword>
<evidence type="ECO:0000313" key="2">
    <source>
        <dbReference type="EMBL" id="GAU19685.1"/>
    </source>
</evidence>